<dbReference type="PROSITE" id="PS50011">
    <property type="entry name" value="PROTEIN_KINASE_DOM"/>
    <property type="match status" value="1"/>
</dbReference>
<protein>
    <submittedName>
        <fullName evidence="8">Kinase-like domain-containing protein</fullName>
    </submittedName>
</protein>
<feature type="domain" description="Protein kinase" evidence="7">
    <location>
        <begin position="143"/>
        <end position="419"/>
    </location>
</feature>
<proteinExistence type="predicted"/>
<dbReference type="EMBL" id="BPQB01000024">
    <property type="protein sequence ID" value="GJE91992.1"/>
    <property type="molecule type" value="Genomic_DNA"/>
</dbReference>
<gene>
    <name evidence="8" type="ORF">PsYK624_081450</name>
</gene>
<feature type="region of interest" description="Disordered" evidence="6">
    <location>
        <begin position="678"/>
        <end position="733"/>
    </location>
</feature>
<name>A0A9P3LFG3_9APHY</name>
<sequence length="908" mass="98167">MHGAADARDTEPQEHAVDSSGVEAAPPESSMSQDDPFATPARSYESGDTAVTEVGGAHVGSPATPVRDTSEFSASFVFPSRSYDVQQFADIKDAIPEWDDDEVDELIVFSEKQRLLHDIDEGEELSQSASGASISSFAPVQSLSSHNLVLSSSSSNVVLFRYKSDSSLYAIKTFTKSCISYDTPTLEYAMKEQMVLRLLTQMDVPYILKLRWSFQDAESMRLVTDYCPGGDLRTRVVQSGPLTSSLAWLYAAELAEAISSLHTSGICHRSLRPEHVLISADGHIVLTGFSRASISAFNSPRTEHRMAMEDKERLARAMNMWSAPEVVLGWTHDFAVDCWAFGSIVHFMMTGEHPLFPNVTGDSKGPQNPQLIESTVLHGALQLQKCEGEFDAMDLITKCMERNPCLRLNHEDIKMHEYFADINWQRLRQKGYPAPTPPPKSGNSEADLSLDTLGIQESETLRGVHIAGFNYAFTPNLRTERMDISGDDLDDSLEGSQLTPLSADSDTLENLPATQAGESTYVTPACSIHSTTAPSTASASTALYSCTSFGELRESLKNRPSEKFPLPETIDDDFQSNLADPAAVEAVRSRIASRRSSAGNELRPTSILLRQDSRATSLEPEPELGARGLGLRKYASLNFDLDTVVPLEAELAAPESRTILADPDTLGKPAVPTRRVSFADSALSPSDTIVPGSTNPEEAASPWKNLSRYYSPTPNANRLRKKRNESMPLLETPRLQEKVALPDGVQQIGLGIGYTCARTPRAGPSQPRDAERTPRTRALSVGSSVARCGALIAQMRRPKTAPGAPDAGEPKDGGRESGESDAMEAVMREMYGAAWNPEFGVGYLGGGTGGAAGGGAPALDRTVSSRRALAGKVYSVDADAEGAVGFFGSTLRLVPHTPSPTALEAHMQ</sequence>
<dbReference type="AlphaFoldDB" id="A0A9P3LFG3"/>
<evidence type="ECO:0000256" key="6">
    <source>
        <dbReference type="SAM" id="MobiDB-lite"/>
    </source>
</evidence>
<feature type="region of interest" description="Disordered" evidence="6">
    <location>
        <begin position="757"/>
        <end position="780"/>
    </location>
</feature>
<feature type="region of interest" description="Disordered" evidence="6">
    <location>
        <begin position="484"/>
        <end position="507"/>
    </location>
</feature>
<feature type="region of interest" description="Disordered" evidence="6">
    <location>
        <begin position="794"/>
        <end position="820"/>
    </location>
</feature>
<evidence type="ECO:0000256" key="4">
    <source>
        <dbReference type="ARBA" id="ARBA00022777"/>
    </source>
</evidence>
<feature type="compositionally biased region" description="Polar residues" evidence="6">
    <location>
        <begin position="683"/>
        <end position="696"/>
    </location>
</feature>
<evidence type="ECO:0000256" key="1">
    <source>
        <dbReference type="ARBA" id="ARBA00022527"/>
    </source>
</evidence>
<keyword evidence="3" id="KW-0547">Nucleotide-binding</keyword>
<keyword evidence="5" id="KW-0067">ATP-binding</keyword>
<feature type="compositionally biased region" description="Basic and acidic residues" evidence="6">
    <location>
        <begin position="808"/>
        <end position="818"/>
    </location>
</feature>
<dbReference type="Proteomes" id="UP000703269">
    <property type="component" value="Unassembled WGS sequence"/>
</dbReference>
<keyword evidence="9" id="KW-1185">Reference proteome</keyword>
<keyword evidence="4 8" id="KW-0418">Kinase</keyword>
<reference evidence="8 9" key="1">
    <citation type="submission" date="2021-08" db="EMBL/GenBank/DDBJ databases">
        <title>Draft Genome Sequence of Phanerochaete sordida strain YK-624.</title>
        <authorList>
            <person name="Mori T."/>
            <person name="Dohra H."/>
            <person name="Suzuki T."/>
            <person name="Kawagishi H."/>
            <person name="Hirai H."/>
        </authorList>
    </citation>
    <scope>NUCLEOTIDE SEQUENCE [LARGE SCALE GENOMIC DNA]</scope>
    <source>
        <strain evidence="8 9">YK-624</strain>
    </source>
</reference>
<dbReference type="InterPro" id="IPR000719">
    <property type="entry name" value="Prot_kinase_dom"/>
</dbReference>
<organism evidence="8 9">
    <name type="scientific">Phanerochaete sordida</name>
    <dbReference type="NCBI Taxonomy" id="48140"/>
    <lineage>
        <taxon>Eukaryota</taxon>
        <taxon>Fungi</taxon>
        <taxon>Dikarya</taxon>
        <taxon>Basidiomycota</taxon>
        <taxon>Agaricomycotina</taxon>
        <taxon>Agaricomycetes</taxon>
        <taxon>Polyporales</taxon>
        <taxon>Phanerochaetaceae</taxon>
        <taxon>Phanerochaete</taxon>
    </lineage>
</organism>
<evidence type="ECO:0000256" key="2">
    <source>
        <dbReference type="ARBA" id="ARBA00022679"/>
    </source>
</evidence>
<dbReference type="Gene3D" id="3.30.200.20">
    <property type="entry name" value="Phosphorylase Kinase, domain 1"/>
    <property type="match status" value="1"/>
</dbReference>
<dbReference type="Pfam" id="PF00069">
    <property type="entry name" value="Pkinase"/>
    <property type="match status" value="1"/>
</dbReference>
<keyword evidence="2" id="KW-0808">Transferase</keyword>
<keyword evidence="1" id="KW-0723">Serine/threonine-protein kinase</keyword>
<feature type="region of interest" description="Disordered" evidence="6">
    <location>
        <begin position="1"/>
        <end position="66"/>
    </location>
</feature>
<dbReference type="GO" id="GO:0005524">
    <property type="term" value="F:ATP binding"/>
    <property type="evidence" value="ECO:0007669"/>
    <property type="project" value="UniProtKB-KW"/>
</dbReference>
<accession>A0A9P3LFG3</accession>
<dbReference type="PANTHER" id="PTHR24351">
    <property type="entry name" value="RIBOSOMAL PROTEIN S6 KINASE"/>
    <property type="match status" value="1"/>
</dbReference>
<evidence type="ECO:0000256" key="3">
    <source>
        <dbReference type="ARBA" id="ARBA00022741"/>
    </source>
</evidence>
<dbReference type="Gene3D" id="1.10.510.10">
    <property type="entry name" value="Transferase(Phosphotransferase) domain 1"/>
    <property type="match status" value="1"/>
</dbReference>
<feature type="compositionally biased region" description="Basic and acidic residues" evidence="6">
    <location>
        <begin position="1"/>
        <end position="17"/>
    </location>
</feature>
<dbReference type="InterPro" id="IPR011009">
    <property type="entry name" value="Kinase-like_dom_sf"/>
</dbReference>
<comment type="caution">
    <text evidence="8">The sequence shown here is derived from an EMBL/GenBank/DDBJ whole genome shotgun (WGS) entry which is preliminary data.</text>
</comment>
<evidence type="ECO:0000313" key="8">
    <source>
        <dbReference type="EMBL" id="GJE91992.1"/>
    </source>
</evidence>
<evidence type="ECO:0000313" key="9">
    <source>
        <dbReference type="Proteomes" id="UP000703269"/>
    </source>
</evidence>
<dbReference type="SUPFAM" id="SSF56112">
    <property type="entry name" value="Protein kinase-like (PK-like)"/>
    <property type="match status" value="1"/>
</dbReference>
<dbReference type="GO" id="GO:0004674">
    <property type="term" value="F:protein serine/threonine kinase activity"/>
    <property type="evidence" value="ECO:0007669"/>
    <property type="project" value="UniProtKB-KW"/>
</dbReference>
<evidence type="ECO:0000256" key="5">
    <source>
        <dbReference type="ARBA" id="ARBA00022840"/>
    </source>
</evidence>
<evidence type="ECO:0000259" key="7">
    <source>
        <dbReference type="PROSITE" id="PS50011"/>
    </source>
</evidence>
<dbReference type="OrthoDB" id="347657at2759"/>